<gene>
    <name evidence="1" type="ORF">J1N35_037366</name>
</gene>
<reference evidence="1 2" key="1">
    <citation type="journal article" date="2021" name="Plant Biotechnol. J.">
        <title>Multi-omics assisted identification of the key and species-specific regulatory components of drought-tolerant mechanisms in Gossypium stocksii.</title>
        <authorList>
            <person name="Yu D."/>
            <person name="Ke L."/>
            <person name="Zhang D."/>
            <person name="Wu Y."/>
            <person name="Sun Y."/>
            <person name="Mei J."/>
            <person name="Sun J."/>
            <person name="Sun Y."/>
        </authorList>
    </citation>
    <scope>NUCLEOTIDE SEQUENCE [LARGE SCALE GENOMIC DNA]</scope>
    <source>
        <strain evidence="2">cv. E1</strain>
        <tissue evidence="1">Leaf</tissue>
    </source>
</reference>
<dbReference type="EMBL" id="JAIQCV010000011">
    <property type="protein sequence ID" value="KAH1046582.1"/>
    <property type="molecule type" value="Genomic_DNA"/>
</dbReference>
<sequence length="63" mass="6734">MEASHNWTEGGCGRVSTRSALAISTPKFKPHRGLAVRDFLSGCGRVIASNYGLTVSAVRDFPP</sequence>
<evidence type="ECO:0000313" key="2">
    <source>
        <dbReference type="Proteomes" id="UP000828251"/>
    </source>
</evidence>
<accession>A0A9D3UK01</accession>
<protein>
    <submittedName>
        <fullName evidence="1">Uncharacterized protein</fullName>
    </submittedName>
</protein>
<dbReference type="AlphaFoldDB" id="A0A9D3UK01"/>
<organism evidence="1 2">
    <name type="scientific">Gossypium stocksii</name>
    <dbReference type="NCBI Taxonomy" id="47602"/>
    <lineage>
        <taxon>Eukaryota</taxon>
        <taxon>Viridiplantae</taxon>
        <taxon>Streptophyta</taxon>
        <taxon>Embryophyta</taxon>
        <taxon>Tracheophyta</taxon>
        <taxon>Spermatophyta</taxon>
        <taxon>Magnoliopsida</taxon>
        <taxon>eudicotyledons</taxon>
        <taxon>Gunneridae</taxon>
        <taxon>Pentapetalae</taxon>
        <taxon>rosids</taxon>
        <taxon>malvids</taxon>
        <taxon>Malvales</taxon>
        <taxon>Malvaceae</taxon>
        <taxon>Malvoideae</taxon>
        <taxon>Gossypium</taxon>
    </lineage>
</organism>
<dbReference type="Proteomes" id="UP000828251">
    <property type="component" value="Unassembled WGS sequence"/>
</dbReference>
<proteinExistence type="predicted"/>
<evidence type="ECO:0000313" key="1">
    <source>
        <dbReference type="EMBL" id="KAH1046582.1"/>
    </source>
</evidence>
<name>A0A9D3UK01_9ROSI</name>
<keyword evidence="2" id="KW-1185">Reference proteome</keyword>
<comment type="caution">
    <text evidence="1">The sequence shown here is derived from an EMBL/GenBank/DDBJ whole genome shotgun (WGS) entry which is preliminary data.</text>
</comment>